<evidence type="ECO:0000313" key="18">
    <source>
        <dbReference type="EMBL" id="POW10072.1"/>
    </source>
</evidence>
<accession>A0A2S4VKK0</accession>
<evidence type="ECO:0000256" key="4">
    <source>
        <dbReference type="ARBA" id="ARBA00007483"/>
    </source>
</evidence>
<evidence type="ECO:0000256" key="14">
    <source>
        <dbReference type="ARBA" id="ARBA00023326"/>
    </source>
</evidence>
<sequence>LLDWAPSEKPCGRQAFGKKRYKARQVYEGEAIWLSQINHRRKKAPDFVELFSGPISEKDALLRAMVGFFTTIDSLLQPFLRGPPLPSTTLHFSTLKWSLANANRSIQVSTPFLNQPHLALVKAGLIDEPNIGLNEGTTRWVGEEKYWTWETKFELSHAEEWQDVNNFYLIFNGLDTYCDVQLGGEQVGSTDNAFRSWVFDGKAVNFRLTLTDSNMFSCAVTGIIRKNRNKSIPMTLRFDSAWATATRLANQAGHTWFPPGSSGSNGRRATTVLRYEYSSRNWARKQQSDFGWDWGPAYLPSGPTQPAYLIGLSGPGPPSIKEMNLHRGIQKSAPLRSSNGNADHHNGVVLQVQKRRNNRENLVRHDADSPPLMWVHRSLIDIYRQGQRNNLPPNQSAPWIVNITLPVTSPRPLSGYKPTLSASFPGTSIRLPTVQLTMLQPAKYRSFGPNSLWTAEFVIQPDAVELWYPSALGNPKLYDLKLTLEFAISTLIMKFLEGSDRALDLPSKLTGAVLRTRFKSLLPWKCSMIPIDTFAARTNSTTIRWLVESALLAHQNVIRTCDELGILVWSEAVFACAAYPISPESFLDNIRAEVSENVARLSRHPSTALWAGNNEASCGEGYLMDVKHTWPNGSVYFDQYDYLNNHVIRDLVLQNTRSASYIPSSTTQGYLSLEPYVSRYGASTSGELYGDQEHYNYDTSISFNTSSYPVARFVNEFGFHSLASIYTLDRILQSEEDYHFNSSVIRAHNKNPPAGSLEYPYPADRGQNSLMTGVTRYYPTPNITGDARALGLMPAKVRPCLRLSWDGNRSTTEVDTNLVFKLLSWPLKLVTIDWVPAGVKGIWVRFIGNLVIDRIYGPMEDLSLSCSARSEPCDHNPNIHVKNETLDIYVTSDLWEDARGTAQLSWYDFAGHQLSKASKEFIVGPLNSTRLLRTSGLSAIVPNGHPPHDAWLHLTLTTNDGKHANEQFFHPVKLKDCLLRPTKVSFGPLDIIRYLCKLLMDMKTNQASNAIFLRPNETRNLEFVVKSYDHPDLTRNLESKMVVRTMWDNQHR</sequence>
<dbReference type="Gene3D" id="2.60.40.10">
    <property type="entry name" value="Immunoglobulins"/>
    <property type="match status" value="2"/>
</dbReference>
<dbReference type="InterPro" id="IPR054593">
    <property type="entry name" value="Beta-mannosidase-like_N2"/>
</dbReference>
<evidence type="ECO:0000256" key="7">
    <source>
        <dbReference type="ARBA" id="ARBA00021795"/>
    </source>
</evidence>
<dbReference type="GO" id="GO:0004567">
    <property type="term" value="F:beta-mannosidase activity"/>
    <property type="evidence" value="ECO:0007669"/>
    <property type="project" value="UniProtKB-EC"/>
</dbReference>
<keyword evidence="14" id="KW-0624">Polysaccharide degradation</keyword>
<dbReference type="EC" id="3.2.1.25" evidence="6"/>
<dbReference type="SUPFAM" id="SSF49785">
    <property type="entry name" value="Galactose-binding domain-like"/>
    <property type="match status" value="1"/>
</dbReference>
<dbReference type="InterPro" id="IPR013783">
    <property type="entry name" value="Ig-like_fold"/>
</dbReference>
<dbReference type="VEuPathDB" id="FungiDB:PSTT_06334"/>
<keyword evidence="19" id="KW-1185">Reference proteome</keyword>
<dbReference type="InterPro" id="IPR041447">
    <property type="entry name" value="Mannosidase_ig"/>
</dbReference>
<comment type="caution">
    <text evidence="18">The sequence shown here is derived from an EMBL/GenBank/DDBJ whole genome shotgun (WGS) entry which is preliminary data.</text>
</comment>
<dbReference type="Proteomes" id="UP000239156">
    <property type="component" value="Unassembled WGS sequence"/>
</dbReference>
<evidence type="ECO:0000256" key="13">
    <source>
        <dbReference type="ARBA" id="ARBA00023295"/>
    </source>
</evidence>
<protein>
    <recommendedName>
        <fullName evidence="7">Beta-mannosidase A</fullName>
        <ecNumber evidence="6">3.2.1.25</ecNumber>
    </recommendedName>
    <alternativeName>
        <fullName evidence="15">Mannanase A</fullName>
    </alternativeName>
</protein>
<dbReference type="InterPro" id="IPR017853">
    <property type="entry name" value="GH"/>
</dbReference>
<dbReference type="InterPro" id="IPR036156">
    <property type="entry name" value="Beta-gal/glucu_dom_sf"/>
</dbReference>
<evidence type="ECO:0000256" key="12">
    <source>
        <dbReference type="ARBA" id="ARBA00023277"/>
    </source>
</evidence>
<keyword evidence="8" id="KW-0964">Secreted</keyword>
<evidence type="ECO:0000313" key="19">
    <source>
        <dbReference type="Proteomes" id="UP000239156"/>
    </source>
</evidence>
<dbReference type="AlphaFoldDB" id="A0A2S4VKK0"/>
<dbReference type="InterPro" id="IPR050887">
    <property type="entry name" value="Beta-mannosidase_GH2"/>
</dbReference>
<dbReference type="GO" id="GO:0006516">
    <property type="term" value="P:glycoprotein catabolic process"/>
    <property type="evidence" value="ECO:0007669"/>
    <property type="project" value="TreeGrafter"/>
</dbReference>
<comment type="similarity">
    <text evidence="4">Belongs to the glycosyl hydrolase 2 family. Beta-mannosidase A subfamily.</text>
</comment>
<keyword evidence="9" id="KW-0732">Signal</keyword>
<comment type="pathway">
    <text evidence="3">Glycan metabolism; N-glycan degradation.</text>
</comment>
<evidence type="ECO:0000256" key="2">
    <source>
        <dbReference type="ARBA" id="ARBA00004613"/>
    </source>
</evidence>
<feature type="domain" description="Beta-mannosidase-like galactose-binding" evidence="17">
    <location>
        <begin position="97"/>
        <end position="304"/>
    </location>
</feature>
<keyword evidence="10" id="KW-0378">Hydrolase</keyword>
<evidence type="ECO:0000256" key="8">
    <source>
        <dbReference type="ARBA" id="ARBA00022525"/>
    </source>
</evidence>
<dbReference type="PANTHER" id="PTHR43730:SF5">
    <property type="entry name" value="BETA-MANNOSIDASE A"/>
    <property type="match status" value="1"/>
</dbReference>
<evidence type="ECO:0000259" key="16">
    <source>
        <dbReference type="Pfam" id="PF17786"/>
    </source>
</evidence>
<dbReference type="Gene3D" id="3.20.20.80">
    <property type="entry name" value="Glycosidases"/>
    <property type="match status" value="1"/>
</dbReference>
<organism evidence="18 19">
    <name type="scientific">Puccinia striiformis</name>
    <dbReference type="NCBI Taxonomy" id="27350"/>
    <lineage>
        <taxon>Eukaryota</taxon>
        <taxon>Fungi</taxon>
        <taxon>Dikarya</taxon>
        <taxon>Basidiomycota</taxon>
        <taxon>Pucciniomycotina</taxon>
        <taxon>Pucciniomycetes</taxon>
        <taxon>Pucciniales</taxon>
        <taxon>Pucciniaceae</taxon>
        <taxon>Puccinia</taxon>
    </lineage>
</organism>
<proteinExistence type="inferred from homology"/>
<dbReference type="GO" id="GO:0000272">
    <property type="term" value="P:polysaccharide catabolic process"/>
    <property type="evidence" value="ECO:0007669"/>
    <property type="project" value="UniProtKB-KW"/>
</dbReference>
<evidence type="ECO:0000256" key="1">
    <source>
        <dbReference type="ARBA" id="ARBA00000829"/>
    </source>
</evidence>
<dbReference type="FunFam" id="2.60.120.260:FF:000200">
    <property type="entry name" value="Beta-mannosidase A"/>
    <property type="match status" value="1"/>
</dbReference>
<evidence type="ECO:0000256" key="11">
    <source>
        <dbReference type="ARBA" id="ARBA00023180"/>
    </source>
</evidence>
<evidence type="ECO:0000256" key="6">
    <source>
        <dbReference type="ARBA" id="ARBA00012754"/>
    </source>
</evidence>
<comment type="subunit">
    <text evidence="5">Homodimer.</text>
</comment>
<dbReference type="FunFam" id="2.60.40.10:FF:001511">
    <property type="entry name" value="Beta-mannosidase A"/>
    <property type="match status" value="1"/>
</dbReference>
<evidence type="ECO:0000256" key="5">
    <source>
        <dbReference type="ARBA" id="ARBA00011738"/>
    </source>
</evidence>
<name>A0A2S4VKK0_9BASI</name>
<evidence type="ECO:0000256" key="9">
    <source>
        <dbReference type="ARBA" id="ARBA00022729"/>
    </source>
</evidence>
<reference evidence="18" key="1">
    <citation type="submission" date="2017-12" db="EMBL/GenBank/DDBJ databases">
        <title>Gene loss provides genomic basis for host adaptation in cereal stripe rust fungi.</title>
        <authorList>
            <person name="Xia C."/>
        </authorList>
    </citation>
    <scope>NUCLEOTIDE SEQUENCE [LARGE SCALE GENOMIC DNA]</scope>
    <source>
        <strain evidence="18">93-210</strain>
    </source>
</reference>
<keyword evidence="13" id="KW-0326">Glycosidase</keyword>
<dbReference type="InterPro" id="IPR008979">
    <property type="entry name" value="Galactose-bd-like_sf"/>
</dbReference>
<dbReference type="VEuPathDB" id="FungiDB:PSHT_05341"/>
<dbReference type="GO" id="GO:0005576">
    <property type="term" value="C:extracellular region"/>
    <property type="evidence" value="ECO:0007669"/>
    <property type="project" value="UniProtKB-SubCell"/>
</dbReference>
<dbReference type="Gene3D" id="2.60.120.260">
    <property type="entry name" value="Galactose-binding domain-like"/>
    <property type="match status" value="1"/>
</dbReference>
<evidence type="ECO:0000256" key="10">
    <source>
        <dbReference type="ARBA" id="ARBA00022801"/>
    </source>
</evidence>
<dbReference type="FunFam" id="2.60.40.10:FF:002310">
    <property type="entry name" value="Beta-mannosidase A"/>
    <property type="match status" value="1"/>
</dbReference>
<comment type="catalytic activity">
    <reaction evidence="1">
        <text>Hydrolysis of terminal, non-reducing beta-D-mannose residues in beta-D-mannosides.</text>
        <dbReference type="EC" id="3.2.1.25"/>
    </reaction>
</comment>
<dbReference type="SUPFAM" id="SSF51445">
    <property type="entry name" value="(Trans)glycosidases"/>
    <property type="match status" value="1"/>
</dbReference>
<gene>
    <name evidence="18" type="ORF">PSTT_06334</name>
</gene>
<evidence type="ECO:0000259" key="17">
    <source>
        <dbReference type="Pfam" id="PF22666"/>
    </source>
</evidence>
<dbReference type="PANTHER" id="PTHR43730">
    <property type="entry name" value="BETA-MANNOSIDASE"/>
    <property type="match status" value="1"/>
</dbReference>
<dbReference type="Pfam" id="PF22666">
    <property type="entry name" value="Glyco_hydro_2_N2"/>
    <property type="match status" value="1"/>
</dbReference>
<dbReference type="SUPFAM" id="SSF49303">
    <property type="entry name" value="beta-Galactosidase/glucuronidase domain"/>
    <property type="match status" value="1"/>
</dbReference>
<feature type="non-terminal residue" evidence="18">
    <location>
        <position position="1"/>
    </location>
</feature>
<feature type="domain" description="Mannosidase Ig/CBM-like" evidence="16">
    <location>
        <begin position="885"/>
        <end position="976"/>
    </location>
</feature>
<evidence type="ECO:0000256" key="15">
    <source>
        <dbReference type="ARBA" id="ARBA00031061"/>
    </source>
</evidence>
<keyword evidence="11" id="KW-0325">Glycoprotein</keyword>
<keyword evidence="12" id="KW-0119">Carbohydrate metabolism</keyword>
<evidence type="ECO:0000256" key="3">
    <source>
        <dbReference type="ARBA" id="ARBA00004740"/>
    </source>
</evidence>
<dbReference type="EMBL" id="PKSL01000049">
    <property type="protein sequence ID" value="POW10072.1"/>
    <property type="molecule type" value="Genomic_DNA"/>
</dbReference>
<dbReference type="Pfam" id="PF17786">
    <property type="entry name" value="Mannosidase_ig"/>
    <property type="match status" value="1"/>
</dbReference>
<comment type="subcellular location">
    <subcellularLocation>
        <location evidence="2">Secreted</location>
    </subcellularLocation>
</comment>